<evidence type="ECO:0000256" key="1">
    <source>
        <dbReference type="SAM" id="MobiDB-lite"/>
    </source>
</evidence>
<comment type="caution">
    <text evidence="4">The sequence shown here is derived from an EMBL/GenBank/DDBJ whole genome shotgun (WGS) entry which is preliminary data.</text>
</comment>
<reference evidence="4" key="1">
    <citation type="journal article" date="2014" name="Int. J. Syst. Evol. Microbiol.">
        <title>Complete genome of a new Firmicutes species belonging to the dominant human colonic microbiota ('Ruminococcus bicirculans') reveals two chromosomes and a selective capacity to utilize plant glucans.</title>
        <authorList>
            <consortium name="NISC Comparative Sequencing Program"/>
            <person name="Wegmann U."/>
            <person name="Louis P."/>
            <person name="Goesmann A."/>
            <person name="Henrissat B."/>
            <person name="Duncan S.H."/>
            <person name="Flint H.J."/>
        </authorList>
    </citation>
    <scope>NUCLEOTIDE SEQUENCE</scope>
    <source>
        <strain evidence="4">NBRC 108219</strain>
    </source>
</reference>
<keyword evidence="4" id="KW-0808">Transferase</keyword>
<dbReference type="InterPro" id="IPR050879">
    <property type="entry name" value="Acyltransferase_3"/>
</dbReference>
<feature type="transmembrane region" description="Helical" evidence="2">
    <location>
        <begin position="157"/>
        <end position="175"/>
    </location>
</feature>
<dbReference type="GO" id="GO:0016746">
    <property type="term" value="F:acyltransferase activity"/>
    <property type="evidence" value="ECO:0007669"/>
    <property type="project" value="UniProtKB-KW"/>
</dbReference>
<feature type="transmembrane region" description="Helical" evidence="2">
    <location>
        <begin position="182"/>
        <end position="201"/>
    </location>
</feature>
<evidence type="ECO:0000259" key="3">
    <source>
        <dbReference type="Pfam" id="PF01757"/>
    </source>
</evidence>
<dbReference type="EMBL" id="BSNK01000002">
    <property type="protein sequence ID" value="GLQ23895.1"/>
    <property type="molecule type" value="Genomic_DNA"/>
</dbReference>
<name>A0ABQ5V8Z7_9PROT</name>
<accession>A0ABQ5V8Z7</accession>
<organism evidence="4 5">
    <name type="scientific">Algimonas ampicilliniresistens</name>
    <dbReference type="NCBI Taxonomy" id="1298735"/>
    <lineage>
        <taxon>Bacteria</taxon>
        <taxon>Pseudomonadati</taxon>
        <taxon>Pseudomonadota</taxon>
        <taxon>Alphaproteobacteria</taxon>
        <taxon>Maricaulales</taxon>
        <taxon>Robiginitomaculaceae</taxon>
        <taxon>Algimonas</taxon>
    </lineage>
</organism>
<sequence>MVAVTPYSVPRDPLLGANHLTAIRWLLASLVALGHLYLLTTAYEPVRIHQWTGGYMAVNGFFVLSGMLIAKSLSFRGDLKAYAVSRALRIYPALIVLLLAFAFVFSPIFSRPGGIENVLSLETWTYVMRVLLLGDPQNAPGGIFAGNLEADFNGPLWTIRYEIAAYILAALGFAVGVLKRPVLTLCAFIAVQTAYLVLPYVMDVSILPTGFVPLLRLSSCFLLGMVLWHWPRARRPHWGLVALAIGAFLWLGSGFGGEFLATLALTGLMLRFGLSDAAHAPVVAIPDYSYGIYIWHYPVMQAVMFLRPDTGPLMLGLLSTPIWLSLSAASWHLVEKAALRLKPKSRPSANLSSPDAPHSVASNERTFS</sequence>
<dbReference type="Proteomes" id="UP001161391">
    <property type="component" value="Unassembled WGS sequence"/>
</dbReference>
<evidence type="ECO:0000256" key="2">
    <source>
        <dbReference type="SAM" id="Phobius"/>
    </source>
</evidence>
<feature type="transmembrane region" description="Helical" evidence="2">
    <location>
        <begin position="313"/>
        <end position="334"/>
    </location>
</feature>
<evidence type="ECO:0000313" key="5">
    <source>
        <dbReference type="Proteomes" id="UP001161391"/>
    </source>
</evidence>
<keyword evidence="2" id="KW-0812">Transmembrane</keyword>
<feature type="transmembrane region" description="Helical" evidence="2">
    <location>
        <begin position="240"/>
        <end position="265"/>
    </location>
</feature>
<dbReference type="Pfam" id="PF01757">
    <property type="entry name" value="Acyl_transf_3"/>
    <property type="match status" value="1"/>
</dbReference>
<dbReference type="RefSeq" id="WP_284389774.1">
    <property type="nucleotide sequence ID" value="NZ_BSNK01000002.1"/>
</dbReference>
<keyword evidence="4" id="KW-0012">Acyltransferase</keyword>
<feature type="transmembrane region" description="Helical" evidence="2">
    <location>
        <begin position="51"/>
        <end position="70"/>
    </location>
</feature>
<dbReference type="PANTHER" id="PTHR23028">
    <property type="entry name" value="ACETYLTRANSFERASE"/>
    <property type="match status" value="1"/>
</dbReference>
<reference evidence="4" key="2">
    <citation type="submission" date="2023-01" db="EMBL/GenBank/DDBJ databases">
        <title>Draft genome sequence of Algimonas ampicilliniresistens strain NBRC 108219.</title>
        <authorList>
            <person name="Sun Q."/>
            <person name="Mori K."/>
        </authorList>
    </citation>
    <scope>NUCLEOTIDE SEQUENCE</scope>
    <source>
        <strain evidence="4">NBRC 108219</strain>
    </source>
</reference>
<feature type="transmembrane region" description="Helical" evidence="2">
    <location>
        <begin position="21"/>
        <end position="39"/>
    </location>
</feature>
<evidence type="ECO:0000313" key="4">
    <source>
        <dbReference type="EMBL" id="GLQ23895.1"/>
    </source>
</evidence>
<dbReference type="PANTHER" id="PTHR23028:SF53">
    <property type="entry name" value="ACYL_TRANSF_3 DOMAIN-CONTAINING PROTEIN"/>
    <property type="match status" value="1"/>
</dbReference>
<proteinExistence type="predicted"/>
<keyword evidence="2" id="KW-1133">Transmembrane helix</keyword>
<keyword evidence="5" id="KW-1185">Reference proteome</keyword>
<feature type="transmembrane region" description="Helical" evidence="2">
    <location>
        <begin position="207"/>
        <end position="228"/>
    </location>
</feature>
<feature type="transmembrane region" description="Helical" evidence="2">
    <location>
        <begin position="90"/>
        <end position="109"/>
    </location>
</feature>
<keyword evidence="2" id="KW-0472">Membrane</keyword>
<feature type="region of interest" description="Disordered" evidence="1">
    <location>
        <begin position="345"/>
        <end position="368"/>
    </location>
</feature>
<gene>
    <name evidence="4" type="ORF">GCM10007853_17690</name>
</gene>
<protein>
    <submittedName>
        <fullName evidence="4">Acyltransferase</fullName>
    </submittedName>
</protein>
<feature type="domain" description="Acyltransferase 3" evidence="3">
    <location>
        <begin position="20"/>
        <end position="322"/>
    </location>
</feature>
<dbReference type="InterPro" id="IPR002656">
    <property type="entry name" value="Acyl_transf_3_dom"/>
</dbReference>